<gene>
    <name evidence="2" type="primary">orf86</name>
    <name evidence="3" type="synonym">orf88</name>
</gene>
<reference evidence="2" key="1">
    <citation type="journal article" date="2001" name="Infect. Immun.">
        <title>Complete DNA sequence of Yersinia enterocolitica serotype 0:8 low-calcium-response plasmid reveals a new virulence plasmid-associated replicon.</title>
        <authorList>
            <person name="Snellings N.J."/>
            <person name="Popek M."/>
            <person name="Lindler L.E."/>
        </authorList>
    </citation>
    <scope>NUCLEOTIDE SEQUENCE</scope>
    <source>
        <strain evidence="2">8081</strain>
        <plasmid evidence="2">pYVe8081</plasmid>
    </source>
</reference>
<reference evidence="3" key="2">
    <citation type="submission" date="2003-02" db="EMBL/GenBank/DDBJ databases">
        <authorList>
            <person name="Foultier B.G.F."/>
            <person name="Bernard A."/>
            <person name="Purnelle B."/>
            <person name="Cornelis G.R."/>
        </authorList>
    </citation>
    <scope>NUCLEOTIDE SEQUENCE</scope>
    <source>
        <strain evidence="3">A127/90</strain>
        <plasmid evidence="3">pYVa127/90</plasmid>
    </source>
</reference>
<accession>Q93KQ8</accession>
<sequence>MGTPRFTPEFKEEADRQITERSYSVADVSEHLGVSAHSLYKWADPVTPRSTELQWPAQIFLQHGISVSPLSLYEFDVLFFSFSMLVAE</sequence>
<proteinExistence type="inferred from homology"/>
<dbReference type="EMBL" id="AF336309">
    <property type="protein sequence ID" value="AAK69269.1"/>
    <property type="molecule type" value="Genomic_DNA"/>
</dbReference>
<evidence type="ECO:0000313" key="2">
    <source>
        <dbReference type="EMBL" id="AAK69269.1"/>
    </source>
</evidence>
<dbReference type="InterPro" id="IPR002514">
    <property type="entry name" value="Transposase_8"/>
</dbReference>
<dbReference type="GO" id="GO:0006313">
    <property type="term" value="P:DNA transposition"/>
    <property type="evidence" value="ECO:0007669"/>
    <property type="project" value="InterPro"/>
</dbReference>
<dbReference type="GO" id="GO:0003677">
    <property type="term" value="F:DNA binding"/>
    <property type="evidence" value="ECO:0007669"/>
    <property type="project" value="InterPro"/>
</dbReference>
<dbReference type="SUPFAM" id="SSF46689">
    <property type="entry name" value="Homeodomain-like"/>
    <property type="match status" value="1"/>
</dbReference>
<geneLocation type="plasmid" evidence="3">
    <name>pYVa127/90</name>
</geneLocation>
<geneLocation type="plasmid" evidence="2">
    <name>pYVe8081</name>
</geneLocation>
<dbReference type="EMBL" id="AY150843">
    <property type="protein sequence ID" value="AAN37571.1"/>
    <property type="molecule type" value="Genomic_DNA"/>
</dbReference>
<dbReference type="GO" id="GO:0004803">
    <property type="term" value="F:transposase activity"/>
    <property type="evidence" value="ECO:0007669"/>
    <property type="project" value="InterPro"/>
</dbReference>
<evidence type="ECO:0000313" key="3">
    <source>
        <dbReference type="EMBL" id="AAN37571.1"/>
    </source>
</evidence>
<evidence type="ECO:0000256" key="1">
    <source>
        <dbReference type="ARBA" id="ARBA00009964"/>
    </source>
</evidence>
<dbReference type="KEGG" id="yew:CH47_4236"/>
<keyword evidence="2" id="KW-0614">Plasmid</keyword>
<organism evidence="2">
    <name type="scientific">Yersinia enterocolitica</name>
    <dbReference type="NCBI Taxonomy" id="630"/>
    <lineage>
        <taxon>Bacteria</taxon>
        <taxon>Pseudomonadati</taxon>
        <taxon>Pseudomonadota</taxon>
        <taxon>Gammaproteobacteria</taxon>
        <taxon>Enterobacterales</taxon>
        <taxon>Yersiniaceae</taxon>
        <taxon>Yersinia</taxon>
    </lineage>
</organism>
<comment type="similarity">
    <text evidence="1">Belongs to the transposase 8 family.</text>
</comment>
<dbReference type="InterPro" id="IPR009057">
    <property type="entry name" value="Homeodomain-like_sf"/>
</dbReference>
<name>Q93KQ8_YEREN</name>
<protein>
    <submittedName>
        <fullName evidence="3">Orf85</fullName>
    </submittedName>
</protein>
<dbReference type="PATRIC" id="fig|630.32.peg.4485"/>
<dbReference type="Pfam" id="PF01527">
    <property type="entry name" value="HTH_Tnp_1"/>
    <property type="match status" value="1"/>
</dbReference>
<dbReference type="AlphaFoldDB" id="Q93KQ8"/>